<accession>A0ABU2JGJ9</accession>
<feature type="region of interest" description="Disordered" evidence="1">
    <location>
        <begin position="1"/>
        <end position="65"/>
    </location>
</feature>
<protein>
    <submittedName>
        <fullName evidence="2">Uncharacterized protein</fullName>
    </submittedName>
</protein>
<evidence type="ECO:0000256" key="1">
    <source>
        <dbReference type="SAM" id="MobiDB-lite"/>
    </source>
</evidence>
<feature type="compositionally biased region" description="Low complexity" evidence="1">
    <location>
        <begin position="32"/>
        <end position="41"/>
    </location>
</feature>
<proteinExistence type="predicted"/>
<dbReference type="RefSeq" id="WP_311425210.1">
    <property type="nucleotide sequence ID" value="NZ_JAVREH010000067.1"/>
</dbReference>
<gene>
    <name evidence="2" type="ORF">RM423_22090</name>
</gene>
<sequence>MPERVTHPAAGCGRGTLDQRDGAPAGSGFLGAAAMASAAPPRSSPAPTPSTPAPSTSAPPLRLPDGGMSIVPRLRVVAFYGGPDGPGLGVLGAGTPEQAAAAVAAQAAAFAGFGRAVQPAMELLASVAQDTPGPEGTYSRPVTDTQIAEYLAVAHEHRMLLILDIQPGGGEFLPQVQALQPFLLDPDVSVALDPEWKVPPGQAPGNGRIGSSSAASINTVAAYLSGLITAHRLPDKLLIIHQFTTPMLPDRDQITTHPGVEQTLHADGEGTPAGKVAVYHQLAFPTRFHTGFKLFYTQDTRLMSPGEVMALTPRPDIITYQ</sequence>
<dbReference type="Proteomes" id="UP001183176">
    <property type="component" value="Unassembled WGS sequence"/>
</dbReference>
<keyword evidence="3" id="KW-1185">Reference proteome</keyword>
<reference evidence="3" key="1">
    <citation type="submission" date="2023-07" db="EMBL/GenBank/DDBJ databases">
        <title>30 novel species of actinomycetes from the DSMZ collection.</title>
        <authorList>
            <person name="Nouioui I."/>
        </authorList>
    </citation>
    <scope>NUCLEOTIDE SEQUENCE [LARGE SCALE GENOMIC DNA]</scope>
    <source>
        <strain evidence="3">DSM 44399</strain>
    </source>
</reference>
<name>A0ABU2JGJ9_9ACTN</name>
<comment type="caution">
    <text evidence="2">The sequence shown here is derived from an EMBL/GenBank/DDBJ whole genome shotgun (WGS) entry which is preliminary data.</text>
</comment>
<feature type="compositionally biased region" description="Pro residues" evidence="1">
    <location>
        <begin position="42"/>
        <end position="52"/>
    </location>
</feature>
<dbReference type="EMBL" id="JAVREH010000067">
    <property type="protein sequence ID" value="MDT0264067.1"/>
    <property type="molecule type" value="Genomic_DNA"/>
</dbReference>
<organism evidence="2 3">
    <name type="scientific">Jatrophihabitans lederbergiae</name>
    <dbReference type="NCBI Taxonomy" id="3075547"/>
    <lineage>
        <taxon>Bacteria</taxon>
        <taxon>Bacillati</taxon>
        <taxon>Actinomycetota</taxon>
        <taxon>Actinomycetes</taxon>
        <taxon>Jatrophihabitantales</taxon>
        <taxon>Jatrophihabitantaceae</taxon>
        <taxon>Jatrophihabitans</taxon>
    </lineage>
</organism>
<evidence type="ECO:0000313" key="3">
    <source>
        <dbReference type="Proteomes" id="UP001183176"/>
    </source>
</evidence>
<evidence type="ECO:0000313" key="2">
    <source>
        <dbReference type="EMBL" id="MDT0264067.1"/>
    </source>
</evidence>